<accession>A0A0L0BPL6</accession>
<evidence type="ECO:0000313" key="3">
    <source>
        <dbReference type="Proteomes" id="UP000037069"/>
    </source>
</evidence>
<keyword evidence="1" id="KW-0732">Signal</keyword>
<reference evidence="2 3" key="1">
    <citation type="journal article" date="2015" name="Nat. Commun.">
        <title>Lucilia cuprina genome unlocks parasitic fly biology to underpin future interventions.</title>
        <authorList>
            <person name="Anstead C.A."/>
            <person name="Korhonen P.K."/>
            <person name="Young N.D."/>
            <person name="Hall R.S."/>
            <person name="Jex A.R."/>
            <person name="Murali S.C."/>
            <person name="Hughes D.S."/>
            <person name="Lee S.F."/>
            <person name="Perry T."/>
            <person name="Stroehlein A.J."/>
            <person name="Ansell B.R."/>
            <person name="Breugelmans B."/>
            <person name="Hofmann A."/>
            <person name="Qu J."/>
            <person name="Dugan S."/>
            <person name="Lee S.L."/>
            <person name="Chao H."/>
            <person name="Dinh H."/>
            <person name="Han Y."/>
            <person name="Doddapaneni H.V."/>
            <person name="Worley K.C."/>
            <person name="Muzny D.M."/>
            <person name="Ioannidis P."/>
            <person name="Waterhouse R.M."/>
            <person name="Zdobnov E.M."/>
            <person name="James P.J."/>
            <person name="Bagnall N.H."/>
            <person name="Kotze A.C."/>
            <person name="Gibbs R.A."/>
            <person name="Richards S."/>
            <person name="Batterham P."/>
            <person name="Gasser R.B."/>
        </authorList>
    </citation>
    <scope>NUCLEOTIDE SEQUENCE [LARGE SCALE GENOMIC DNA]</scope>
    <source>
        <strain evidence="2 3">LS</strain>
        <tissue evidence="2">Full body</tissue>
    </source>
</reference>
<evidence type="ECO:0008006" key="4">
    <source>
        <dbReference type="Google" id="ProtNLM"/>
    </source>
</evidence>
<dbReference type="EMBL" id="JRES01001649">
    <property type="protein sequence ID" value="KNC21169.1"/>
    <property type="molecule type" value="Genomic_DNA"/>
</dbReference>
<protein>
    <recommendedName>
        <fullName evidence="4">EB domain-containing protein</fullName>
    </recommendedName>
</protein>
<dbReference type="Proteomes" id="UP000037069">
    <property type="component" value="Unassembled WGS sequence"/>
</dbReference>
<sequence>MTTTHRSDYIKKMLNLQIVFLICCVTYTQAFSCEWDCPLNAECAGQDICRCKNGYKTIISEEDGLPHCELKYEPTMSEISTTSKEDLKTEEVDNMDGLEFADYSYMQDIALSTELFDAEQETEENFNEELQTEILINENSTESAYTTEVTDDNYFNYKGESTKDFQRYLPEFTNFEEYNNSSEKEVDKSLSVTLPAQTDNPLSEANTKLSEEQQLFTTLKPLISALFYQVRKPQFLLNDAIFYEMFIKYSLRSSKEFTSKCLHIYLYYERQ</sequence>
<proteinExistence type="predicted"/>
<evidence type="ECO:0000313" key="2">
    <source>
        <dbReference type="EMBL" id="KNC21169.1"/>
    </source>
</evidence>
<organism evidence="2 3">
    <name type="scientific">Lucilia cuprina</name>
    <name type="common">Green bottle fly</name>
    <name type="synonym">Australian sheep blowfly</name>
    <dbReference type="NCBI Taxonomy" id="7375"/>
    <lineage>
        <taxon>Eukaryota</taxon>
        <taxon>Metazoa</taxon>
        <taxon>Ecdysozoa</taxon>
        <taxon>Arthropoda</taxon>
        <taxon>Hexapoda</taxon>
        <taxon>Insecta</taxon>
        <taxon>Pterygota</taxon>
        <taxon>Neoptera</taxon>
        <taxon>Endopterygota</taxon>
        <taxon>Diptera</taxon>
        <taxon>Brachycera</taxon>
        <taxon>Muscomorpha</taxon>
        <taxon>Oestroidea</taxon>
        <taxon>Calliphoridae</taxon>
        <taxon>Luciliinae</taxon>
        <taxon>Lucilia</taxon>
    </lineage>
</organism>
<name>A0A0L0BPL6_LUCCU</name>
<feature type="chain" id="PRO_5005534881" description="EB domain-containing protein" evidence="1">
    <location>
        <begin position="31"/>
        <end position="271"/>
    </location>
</feature>
<comment type="caution">
    <text evidence="2">The sequence shown here is derived from an EMBL/GenBank/DDBJ whole genome shotgun (WGS) entry which is preliminary data.</text>
</comment>
<keyword evidence="3" id="KW-1185">Reference proteome</keyword>
<dbReference type="AlphaFoldDB" id="A0A0L0BPL6"/>
<gene>
    <name evidence="2" type="ORF">FF38_00050</name>
</gene>
<evidence type="ECO:0000256" key="1">
    <source>
        <dbReference type="SAM" id="SignalP"/>
    </source>
</evidence>
<feature type="signal peptide" evidence="1">
    <location>
        <begin position="1"/>
        <end position="30"/>
    </location>
</feature>